<organism evidence="1 2">
    <name type="scientific">Phytophthora nicotianae (strain INRA-310)</name>
    <name type="common">Phytophthora parasitica</name>
    <dbReference type="NCBI Taxonomy" id="761204"/>
    <lineage>
        <taxon>Eukaryota</taxon>
        <taxon>Sar</taxon>
        <taxon>Stramenopiles</taxon>
        <taxon>Oomycota</taxon>
        <taxon>Peronosporomycetes</taxon>
        <taxon>Peronosporales</taxon>
        <taxon>Peronosporaceae</taxon>
        <taxon>Phytophthora</taxon>
    </lineage>
</organism>
<reference evidence="2" key="1">
    <citation type="submission" date="2011-12" db="EMBL/GenBank/DDBJ databases">
        <authorList>
            <consortium name="The Broad Institute Genome Sequencing Platform"/>
            <person name="Russ C."/>
            <person name="Tyler B."/>
            <person name="Panabieres F."/>
            <person name="Shan W."/>
            <person name="Tripathy S."/>
            <person name="Grunwald N."/>
            <person name="Machado M."/>
            <person name="Young S.K."/>
            <person name="Zeng Q."/>
            <person name="Gargeya S."/>
            <person name="Fitzgerald M."/>
            <person name="Haas B."/>
            <person name="Abouelleil A."/>
            <person name="Alvarado L."/>
            <person name="Arachchi H.M."/>
            <person name="Berlin A."/>
            <person name="Chapman S.B."/>
            <person name="Gearin G."/>
            <person name="Goldberg J."/>
            <person name="Griggs A."/>
            <person name="Gujja S."/>
            <person name="Hansen M."/>
            <person name="Heiman D."/>
            <person name="Howarth C."/>
            <person name="Larimer J."/>
            <person name="Lui A."/>
            <person name="MacDonald P.J.P."/>
            <person name="McCowen C."/>
            <person name="Montmayeur A."/>
            <person name="Murphy C."/>
            <person name="Neiman D."/>
            <person name="Pearson M."/>
            <person name="Priest M."/>
            <person name="Roberts A."/>
            <person name="Saif S."/>
            <person name="Shea T."/>
            <person name="Sisk P."/>
            <person name="Stolte C."/>
            <person name="Sykes S."/>
            <person name="Wortman J."/>
            <person name="Nusbaum C."/>
            <person name="Birren B."/>
        </authorList>
    </citation>
    <scope>NUCLEOTIDE SEQUENCE [LARGE SCALE GENOMIC DNA]</scope>
    <source>
        <strain evidence="2">INRA-310</strain>
    </source>
</reference>
<evidence type="ECO:0000313" key="1">
    <source>
        <dbReference type="EMBL" id="ETN06628.1"/>
    </source>
</evidence>
<reference evidence="1 2" key="2">
    <citation type="submission" date="2013-11" db="EMBL/GenBank/DDBJ databases">
        <title>The Genome Sequence of Phytophthora parasitica INRA-310.</title>
        <authorList>
            <consortium name="The Broad Institute Genomics Platform"/>
            <person name="Russ C."/>
            <person name="Tyler B."/>
            <person name="Panabieres F."/>
            <person name="Shan W."/>
            <person name="Tripathy S."/>
            <person name="Grunwald N."/>
            <person name="Machado M."/>
            <person name="Johnson C.S."/>
            <person name="Arredondo F."/>
            <person name="Hong C."/>
            <person name="Coffey M."/>
            <person name="Young S.K."/>
            <person name="Zeng Q."/>
            <person name="Gargeya S."/>
            <person name="Fitzgerald M."/>
            <person name="Abouelleil A."/>
            <person name="Alvarado L."/>
            <person name="Chapman S.B."/>
            <person name="Gainer-Dewar J."/>
            <person name="Goldberg J."/>
            <person name="Griggs A."/>
            <person name="Gujja S."/>
            <person name="Hansen M."/>
            <person name="Howarth C."/>
            <person name="Imamovic A."/>
            <person name="Ireland A."/>
            <person name="Larimer J."/>
            <person name="McCowan C."/>
            <person name="Murphy C."/>
            <person name="Pearson M."/>
            <person name="Poon T.W."/>
            <person name="Priest M."/>
            <person name="Roberts A."/>
            <person name="Saif S."/>
            <person name="Shea T."/>
            <person name="Sykes S."/>
            <person name="Wortman J."/>
            <person name="Nusbaum C."/>
            <person name="Birren B."/>
        </authorList>
    </citation>
    <scope>NUCLEOTIDE SEQUENCE [LARGE SCALE GENOMIC DNA]</scope>
    <source>
        <strain evidence="1 2">INRA-310</strain>
    </source>
</reference>
<dbReference type="AlphaFoldDB" id="W2Q085"/>
<name>W2Q085_PHYN3</name>
<dbReference type="OrthoDB" id="134688at2759"/>
<sequence length="61" mass="6645">MAAVNVARGSCVQADDGLPTAVMELDGEKYDIKWDSCARYSVAGTDWMERGERVRGPVPVD</sequence>
<protein>
    <submittedName>
        <fullName evidence="1">Uncharacterized protein</fullName>
    </submittedName>
</protein>
<dbReference type="Proteomes" id="UP000018817">
    <property type="component" value="Unassembled WGS sequence"/>
</dbReference>
<accession>W2Q085</accession>
<gene>
    <name evidence="1" type="ORF">PPTG_23324</name>
</gene>
<dbReference type="VEuPathDB" id="FungiDB:PPTG_23324"/>
<dbReference type="GeneID" id="20191923"/>
<dbReference type="EMBL" id="KI669595">
    <property type="protein sequence ID" value="ETN06628.1"/>
    <property type="molecule type" value="Genomic_DNA"/>
</dbReference>
<dbReference type="RefSeq" id="XP_008908120.1">
    <property type="nucleotide sequence ID" value="XM_008909872.1"/>
</dbReference>
<proteinExistence type="predicted"/>
<evidence type="ECO:0000313" key="2">
    <source>
        <dbReference type="Proteomes" id="UP000018817"/>
    </source>
</evidence>